<dbReference type="Proteomes" id="UP000638648">
    <property type="component" value="Unassembled WGS sequence"/>
</dbReference>
<dbReference type="RefSeq" id="WP_192749063.1">
    <property type="nucleotide sequence ID" value="NZ_BAABJL010000126.1"/>
</dbReference>
<evidence type="ECO:0000313" key="2">
    <source>
        <dbReference type="Proteomes" id="UP000638648"/>
    </source>
</evidence>
<keyword evidence="2" id="KW-1185">Reference proteome</keyword>
<protein>
    <submittedName>
        <fullName evidence="1">Uncharacterized protein</fullName>
    </submittedName>
</protein>
<dbReference type="AlphaFoldDB" id="A0A927RGU4"/>
<comment type="caution">
    <text evidence="1">The sequence shown here is derived from an EMBL/GenBank/DDBJ whole genome shotgun (WGS) entry which is preliminary data.</text>
</comment>
<gene>
    <name evidence="1" type="ORF">HEB94_001394</name>
</gene>
<reference evidence="1" key="1">
    <citation type="submission" date="2020-10" db="EMBL/GenBank/DDBJ databases">
        <title>Sequencing the genomes of 1000 actinobacteria strains.</title>
        <authorList>
            <person name="Klenk H.-P."/>
        </authorList>
    </citation>
    <scope>NUCLEOTIDE SEQUENCE</scope>
    <source>
        <strain evidence="1">DSM 45354</strain>
    </source>
</reference>
<sequence>MLTGALGLLLVAPAFAVDLAVDPARPLLVASAVTFALGVLPGLWPTGWNRSPGE</sequence>
<organism evidence="1 2">
    <name type="scientific">Actinopolymorpha pittospori</name>
    <dbReference type="NCBI Taxonomy" id="648752"/>
    <lineage>
        <taxon>Bacteria</taxon>
        <taxon>Bacillati</taxon>
        <taxon>Actinomycetota</taxon>
        <taxon>Actinomycetes</taxon>
        <taxon>Propionibacteriales</taxon>
        <taxon>Actinopolymorphaceae</taxon>
        <taxon>Actinopolymorpha</taxon>
    </lineage>
</organism>
<dbReference type="EMBL" id="JADBEM010000001">
    <property type="protein sequence ID" value="MBE1604546.1"/>
    <property type="molecule type" value="Genomic_DNA"/>
</dbReference>
<accession>A0A927RGU4</accession>
<evidence type="ECO:0000313" key="1">
    <source>
        <dbReference type="EMBL" id="MBE1604546.1"/>
    </source>
</evidence>
<name>A0A927RGU4_9ACTN</name>
<proteinExistence type="predicted"/>